<accession>A0A9N7Y758</accession>
<name>A0A9N7Y758_PLEPL</name>
<organism evidence="2 3">
    <name type="scientific">Pleuronectes platessa</name>
    <name type="common">European plaice</name>
    <dbReference type="NCBI Taxonomy" id="8262"/>
    <lineage>
        <taxon>Eukaryota</taxon>
        <taxon>Metazoa</taxon>
        <taxon>Chordata</taxon>
        <taxon>Craniata</taxon>
        <taxon>Vertebrata</taxon>
        <taxon>Euteleostomi</taxon>
        <taxon>Actinopterygii</taxon>
        <taxon>Neopterygii</taxon>
        <taxon>Teleostei</taxon>
        <taxon>Neoteleostei</taxon>
        <taxon>Acanthomorphata</taxon>
        <taxon>Carangaria</taxon>
        <taxon>Pleuronectiformes</taxon>
        <taxon>Pleuronectoidei</taxon>
        <taxon>Pleuronectidae</taxon>
        <taxon>Pleuronectes</taxon>
    </lineage>
</organism>
<reference evidence="2" key="1">
    <citation type="submission" date="2020-03" db="EMBL/GenBank/DDBJ databases">
        <authorList>
            <person name="Weist P."/>
        </authorList>
    </citation>
    <scope>NUCLEOTIDE SEQUENCE</scope>
</reference>
<feature type="region of interest" description="Disordered" evidence="1">
    <location>
        <begin position="89"/>
        <end position="110"/>
    </location>
</feature>
<evidence type="ECO:0000256" key="1">
    <source>
        <dbReference type="SAM" id="MobiDB-lite"/>
    </source>
</evidence>
<evidence type="ECO:0000313" key="2">
    <source>
        <dbReference type="EMBL" id="CAB1415127.1"/>
    </source>
</evidence>
<gene>
    <name evidence="2" type="ORF">PLEPLA_LOCUS2840</name>
</gene>
<proteinExistence type="predicted"/>
<dbReference type="Proteomes" id="UP001153269">
    <property type="component" value="Unassembled WGS sequence"/>
</dbReference>
<protein>
    <submittedName>
        <fullName evidence="2">Uncharacterized protein</fullName>
    </submittedName>
</protein>
<keyword evidence="3" id="KW-1185">Reference proteome</keyword>
<sequence>MSKRNRTTTLQPRAPAAPRREEERRRRKMSAWKDEDESKGLCAHGEGQLGHYCTPVTRPGGAAVAHHNNESVESNQRPFLPIVQVSATSPPPLVSAHQPHLPEDRPQHRQKPVGALYLRPGANEGTLEMELVVGPRAGKRTLEGSAPVSLE</sequence>
<feature type="region of interest" description="Disordered" evidence="1">
    <location>
        <begin position="1"/>
        <end position="47"/>
    </location>
</feature>
<comment type="caution">
    <text evidence="2">The sequence shown here is derived from an EMBL/GenBank/DDBJ whole genome shotgun (WGS) entry which is preliminary data.</text>
</comment>
<dbReference type="EMBL" id="CADEAL010000138">
    <property type="protein sequence ID" value="CAB1415127.1"/>
    <property type="molecule type" value="Genomic_DNA"/>
</dbReference>
<evidence type="ECO:0000313" key="3">
    <source>
        <dbReference type="Proteomes" id="UP001153269"/>
    </source>
</evidence>
<dbReference type="AlphaFoldDB" id="A0A9N7Y758"/>